<dbReference type="OrthoDB" id="3781892at2"/>
<accession>A0A1H4TCQ3</accession>
<keyword evidence="2" id="KW-1185">Reference proteome</keyword>
<evidence type="ECO:0000313" key="1">
    <source>
        <dbReference type="EMBL" id="SEC54293.1"/>
    </source>
</evidence>
<dbReference type="STRING" id="402596.SAMN04489844_2492"/>
<gene>
    <name evidence="1" type="ORF">SAMN04489844_2492</name>
</gene>
<reference evidence="2" key="1">
    <citation type="submission" date="2016-10" db="EMBL/GenBank/DDBJ databases">
        <authorList>
            <person name="Varghese N."/>
            <person name="Submissions S."/>
        </authorList>
    </citation>
    <scope>NUCLEOTIDE SEQUENCE [LARGE SCALE GENOMIC DNA]</scope>
    <source>
        <strain evidence="2">DSM 22017</strain>
    </source>
</reference>
<evidence type="ECO:0000313" key="2">
    <source>
        <dbReference type="Proteomes" id="UP000198742"/>
    </source>
</evidence>
<dbReference type="RefSeq" id="WP_139306562.1">
    <property type="nucleotide sequence ID" value="NZ_FNRT01000002.1"/>
</dbReference>
<dbReference type="EMBL" id="FNRT01000002">
    <property type="protein sequence ID" value="SEC54293.1"/>
    <property type="molecule type" value="Genomic_DNA"/>
</dbReference>
<protein>
    <submittedName>
        <fullName evidence="1">Uncharacterized protein</fullName>
    </submittedName>
</protein>
<organism evidence="1 2">
    <name type="scientific">Nocardioides exalbidus</name>
    <dbReference type="NCBI Taxonomy" id="402596"/>
    <lineage>
        <taxon>Bacteria</taxon>
        <taxon>Bacillati</taxon>
        <taxon>Actinomycetota</taxon>
        <taxon>Actinomycetes</taxon>
        <taxon>Propionibacteriales</taxon>
        <taxon>Nocardioidaceae</taxon>
        <taxon>Nocardioides</taxon>
    </lineage>
</organism>
<dbReference type="Proteomes" id="UP000198742">
    <property type="component" value="Unassembled WGS sequence"/>
</dbReference>
<dbReference type="AlphaFoldDB" id="A0A1H4TCQ3"/>
<proteinExistence type="predicted"/>
<name>A0A1H4TCQ3_9ACTN</name>
<sequence length="319" mass="34659">MTRRGYVALALAVVVLLVVPLGLVPFVLAHERDAEPPASVDDDYRIDGDLTCDSDVPDAPTLPLEEQPVALLVCVAPDTSVPWTAPTDVLEQGLDRLTRQLAELEPAPDEPFDCTFDAGPDYVMLFRLPGGKAMRLDGSTAGCRLVSASGAGWFGGDEVMSTVVDLVHDQRATRTPPTDLPKAPPCTLADGELPAYSLTGDVRELVVATSCWTEGTRPNPQVNGPVEVDPRDVRTLVRDLAANSEPVKVFGEDLVCPGGRKGYYSQWLLGRTAWGDLIPLHGSCHEFAIVPQWQRPERGDPMRWVPSPHAQQILDRLRS</sequence>